<feature type="domain" description="RING-type" evidence="7">
    <location>
        <begin position="32"/>
        <end position="239"/>
    </location>
</feature>
<keyword evidence="1" id="KW-0808">Transferase</keyword>
<accession>Q23F31</accession>
<evidence type="ECO:0000256" key="1">
    <source>
        <dbReference type="ARBA" id="ARBA00022679"/>
    </source>
</evidence>
<protein>
    <submittedName>
        <fullName evidence="8">Ibr domain protein</fullName>
    </submittedName>
</protein>
<dbReference type="InParanoid" id="Q23F31"/>
<dbReference type="HOGENOM" id="CLU_904575_0_0_1"/>
<dbReference type="SUPFAM" id="SSF57850">
    <property type="entry name" value="RING/U-box"/>
    <property type="match status" value="1"/>
</dbReference>
<gene>
    <name evidence="8" type="ORF">TTHERM_00640020</name>
</gene>
<dbReference type="PANTHER" id="PTHR11685">
    <property type="entry name" value="RBR FAMILY RING FINGER AND IBR DOMAIN-CONTAINING"/>
    <property type="match status" value="1"/>
</dbReference>
<keyword evidence="9" id="KW-1185">Reference proteome</keyword>
<keyword evidence="4" id="KW-0863">Zinc-finger</keyword>
<dbReference type="OrthoDB" id="442087at2759"/>
<reference evidence="9" key="1">
    <citation type="journal article" date="2006" name="PLoS Biol.">
        <title>Macronuclear genome sequence of the ciliate Tetrahymena thermophila, a model eukaryote.</title>
        <authorList>
            <person name="Eisen J.A."/>
            <person name="Coyne R.S."/>
            <person name="Wu M."/>
            <person name="Wu D."/>
            <person name="Thiagarajan M."/>
            <person name="Wortman J.R."/>
            <person name="Badger J.H."/>
            <person name="Ren Q."/>
            <person name="Amedeo P."/>
            <person name="Jones K.M."/>
            <person name="Tallon L.J."/>
            <person name="Delcher A.L."/>
            <person name="Salzberg S.L."/>
            <person name="Silva J.C."/>
            <person name="Haas B.J."/>
            <person name="Majoros W.H."/>
            <person name="Farzad M."/>
            <person name="Carlton J.M."/>
            <person name="Smith R.K. Jr."/>
            <person name="Garg J."/>
            <person name="Pearlman R.E."/>
            <person name="Karrer K.M."/>
            <person name="Sun L."/>
            <person name="Manning G."/>
            <person name="Elde N.C."/>
            <person name="Turkewitz A.P."/>
            <person name="Asai D.J."/>
            <person name="Wilkes D.E."/>
            <person name="Wang Y."/>
            <person name="Cai H."/>
            <person name="Collins K."/>
            <person name="Stewart B.A."/>
            <person name="Lee S.R."/>
            <person name="Wilamowska K."/>
            <person name="Weinberg Z."/>
            <person name="Ruzzo W.L."/>
            <person name="Wloga D."/>
            <person name="Gaertig J."/>
            <person name="Frankel J."/>
            <person name="Tsao C.-C."/>
            <person name="Gorovsky M.A."/>
            <person name="Keeling P.J."/>
            <person name="Waller R.F."/>
            <person name="Patron N.J."/>
            <person name="Cherry J.M."/>
            <person name="Stover N.A."/>
            <person name="Krieger C.J."/>
            <person name="del Toro C."/>
            <person name="Ryder H.F."/>
            <person name="Williamson S.C."/>
            <person name="Barbeau R.A."/>
            <person name="Hamilton E.P."/>
            <person name="Orias E."/>
        </authorList>
    </citation>
    <scope>NUCLEOTIDE SEQUENCE [LARGE SCALE GENOMIC DNA]</scope>
    <source>
        <strain evidence="9">SB210</strain>
    </source>
</reference>
<proteinExistence type="predicted"/>
<keyword evidence="2" id="KW-0479">Metal-binding</keyword>
<dbReference type="KEGG" id="tet:TTHERM_00640020"/>
<dbReference type="PROSITE" id="PS51873">
    <property type="entry name" value="TRIAD"/>
    <property type="match status" value="1"/>
</dbReference>
<evidence type="ECO:0000259" key="7">
    <source>
        <dbReference type="PROSITE" id="PS51873"/>
    </source>
</evidence>
<evidence type="ECO:0000256" key="5">
    <source>
        <dbReference type="ARBA" id="ARBA00022786"/>
    </source>
</evidence>
<evidence type="ECO:0000313" key="9">
    <source>
        <dbReference type="Proteomes" id="UP000009168"/>
    </source>
</evidence>
<dbReference type="eggNOG" id="KOG1812">
    <property type="taxonomic scope" value="Eukaryota"/>
</dbReference>
<dbReference type="GeneID" id="7831633"/>
<dbReference type="RefSeq" id="XP_001015319.1">
    <property type="nucleotide sequence ID" value="XM_001015319.3"/>
</dbReference>
<evidence type="ECO:0000256" key="6">
    <source>
        <dbReference type="ARBA" id="ARBA00022833"/>
    </source>
</evidence>
<name>Q23F31_TETTS</name>
<dbReference type="GO" id="GO:0008270">
    <property type="term" value="F:zinc ion binding"/>
    <property type="evidence" value="ECO:0007669"/>
    <property type="project" value="UniProtKB-KW"/>
</dbReference>
<keyword evidence="6" id="KW-0862">Zinc</keyword>
<evidence type="ECO:0000256" key="2">
    <source>
        <dbReference type="ARBA" id="ARBA00022723"/>
    </source>
</evidence>
<dbReference type="CDD" id="cd20336">
    <property type="entry name" value="Rcat_RBR"/>
    <property type="match status" value="1"/>
</dbReference>
<evidence type="ECO:0000256" key="3">
    <source>
        <dbReference type="ARBA" id="ARBA00022737"/>
    </source>
</evidence>
<keyword evidence="5" id="KW-0833">Ubl conjugation pathway</keyword>
<dbReference type="GO" id="GO:0004842">
    <property type="term" value="F:ubiquitin-protein transferase activity"/>
    <property type="evidence" value="ECO:0007669"/>
    <property type="project" value="InterPro"/>
</dbReference>
<dbReference type="Gene3D" id="1.20.120.1750">
    <property type="match status" value="1"/>
</dbReference>
<sequence length="308" mass="36063">MRFIKAIILIVYYIYKFLLQKAKDLAVNLTSKSFSCLVCYQTTDKQNKFCLFCNICYSCLDSWFAQQIKTQIENLQDNSNQPNLYCPRCKRSFSQEKILQNQDKFKKTMIQISELFIKKSDLFIKCASKKCQNVGWVDNQNCQDQFDCPSCDLKWIADKGQTVFQKFSLLFSFKELKSKLYKAIFAKTCPHCNIYIIKNGGCNNMTCKNCGKGFCWYCKLKYQHPFTLFCFIFNLARLASCFIFPFVEIIQFISKISKQLISDFAEPIYLTPLSIKLAFFYFQTQSISLFEKSLNLITSIKRKPIPVQ</sequence>
<evidence type="ECO:0000256" key="4">
    <source>
        <dbReference type="ARBA" id="ARBA00022771"/>
    </source>
</evidence>
<dbReference type="Pfam" id="PF22191">
    <property type="entry name" value="IBR_1"/>
    <property type="match status" value="1"/>
</dbReference>
<dbReference type="STRING" id="312017.Q23F31"/>
<keyword evidence="3" id="KW-0677">Repeat</keyword>
<dbReference type="Proteomes" id="UP000009168">
    <property type="component" value="Unassembled WGS sequence"/>
</dbReference>
<dbReference type="AlphaFoldDB" id="Q23F31"/>
<dbReference type="InterPro" id="IPR031127">
    <property type="entry name" value="E3_UB_ligase_RBR"/>
</dbReference>
<dbReference type="EMBL" id="GG662707">
    <property type="protein sequence ID" value="EAR95074.1"/>
    <property type="molecule type" value="Genomic_DNA"/>
</dbReference>
<evidence type="ECO:0000313" key="8">
    <source>
        <dbReference type="EMBL" id="EAR95074.1"/>
    </source>
</evidence>
<dbReference type="GO" id="GO:0016567">
    <property type="term" value="P:protein ubiquitination"/>
    <property type="evidence" value="ECO:0007669"/>
    <property type="project" value="InterPro"/>
</dbReference>
<dbReference type="OMA" id="FEGNSPF"/>
<organism evidence="8 9">
    <name type="scientific">Tetrahymena thermophila (strain SB210)</name>
    <dbReference type="NCBI Taxonomy" id="312017"/>
    <lineage>
        <taxon>Eukaryota</taxon>
        <taxon>Sar</taxon>
        <taxon>Alveolata</taxon>
        <taxon>Ciliophora</taxon>
        <taxon>Intramacronucleata</taxon>
        <taxon>Oligohymenophorea</taxon>
        <taxon>Hymenostomatida</taxon>
        <taxon>Tetrahymenina</taxon>
        <taxon>Tetrahymenidae</taxon>
        <taxon>Tetrahymena</taxon>
    </lineage>
</organism>
<dbReference type="InterPro" id="IPR044066">
    <property type="entry name" value="TRIAD_supradom"/>
</dbReference>